<evidence type="ECO:0000313" key="1">
    <source>
        <dbReference type="EMBL" id="CAG8819061.1"/>
    </source>
</evidence>
<reference evidence="1" key="1">
    <citation type="submission" date="2021-06" db="EMBL/GenBank/DDBJ databases">
        <authorList>
            <person name="Kallberg Y."/>
            <person name="Tangrot J."/>
            <person name="Rosling A."/>
        </authorList>
    </citation>
    <scope>NUCLEOTIDE SEQUENCE</scope>
    <source>
        <strain evidence="1">MA461A</strain>
    </source>
</reference>
<keyword evidence="2" id="KW-1185">Reference proteome</keyword>
<dbReference type="EMBL" id="CAJVQC010081801">
    <property type="protein sequence ID" value="CAG8819061.1"/>
    <property type="molecule type" value="Genomic_DNA"/>
</dbReference>
<proteinExistence type="predicted"/>
<comment type="caution">
    <text evidence="1">The sequence shown here is derived from an EMBL/GenBank/DDBJ whole genome shotgun (WGS) entry which is preliminary data.</text>
</comment>
<gene>
    <name evidence="1" type="ORF">RPERSI_LOCUS25048</name>
</gene>
<sequence length="200" mass="23328">DSDEELPLSSQAVHTNLVEITNRVLNDQNKYNSLIKINSNVDESIEKQNPSTSSFNCVSNIQNYEQDVKFFDYQSNISDESIEEQSVELFDHSDIDSQSNTSDEQSDLSDITDIDINEYIEYDALYTRRQNDPEDIYQVFLSEEYAEFMHIVTKFHIQDILANAFIRFFNKYSNRNDYPLPSISQRGQEFIEDLNLPNFG</sequence>
<accession>A0ACA9RZ92</accession>
<organism evidence="1 2">
    <name type="scientific">Racocetra persica</name>
    <dbReference type="NCBI Taxonomy" id="160502"/>
    <lineage>
        <taxon>Eukaryota</taxon>
        <taxon>Fungi</taxon>
        <taxon>Fungi incertae sedis</taxon>
        <taxon>Mucoromycota</taxon>
        <taxon>Glomeromycotina</taxon>
        <taxon>Glomeromycetes</taxon>
        <taxon>Diversisporales</taxon>
        <taxon>Gigasporaceae</taxon>
        <taxon>Racocetra</taxon>
    </lineage>
</organism>
<feature type="non-terminal residue" evidence="1">
    <location>
        <position position="1"/>
    </location>
</feature>
<protein>
    <submittedName>
        <fullName evidence="1">4202_t:CDS:1</fullName>
    </submittedName>
</protein>
<dbReference type="Proteomes" id="UP000789920">
    <property type="component" value="Unassembled WGS sequence"/>
</dbReference>
<evidence type="ECO:0000313" key="2">
    <source>
        <dbReference type="Proteomes" id="UP000789920"/>
    </source>
</evidence>
<name>A0ACA9RZ92_9GLOM</name>